<dbReference type="Proteomes" id="UP000030655">
    <property type="component" value="Unassembled WGS sequence"/>
</dbReference>
<keyword evidence="5 11" id="KW-0808">Transferase</keyword>
<dbReference type="HOGENOM" id="CLU_025427_0_0_1"/>
<protein>
    <recommendedName>
        <fullName evidence="4 11">Phosphoglycerate kinase</fullName>
        <ecNumber evidence="4 11">2.7.2.3</ecNumber>
    </recommendedName>
</protein>
<evidence type="ECO:0000256" key="8">
    <source>
        <dbReference type="ARBA" id="ARBA00022840"/>
    </source>
</evidence>
<evidence type="ECO:0000256" key="11">
    <source>
        <dbReference type="RuleBase" id="RU000532"/>
    </source>
</evidence>
<evidence type="ECO:0000256" key="6">
    <source>
        <dbReference type="ARBA" id="ARBA00022741"/>
    </source>
</evidence>
<organism evidence="13 14">
    <name type="scientific">Anncaliia algerae PRA339</name>
    <dbReference type="NCBI Taxonomy" id="1288291"/>
    <lineage>
        <taxon>Eukaryota</taxon>
        <taxon>Fungi</taxon>
        <taxon>Fungi incertae sedis</taxon>
        <taxon>Microsporidia</taxon>
        <taxon>Tubulinosematoidea</taxon>
        <taxon>Tubulinosematidae</taxon>
        <taxon>Anncaliia</taxon>
    </lineage>
</organism>
<dbReference type="SUPFAM" id="SSF53748">
    <property type="entry name" value="Phosphoglycerate kinase"/>
    <property type="match status" value="1"/>
</dbReference>
<gene>
    <name evidence="13" type="ORF">H312_01407</name>
</gene>
<dbReference type="PANTHER" id="PTHR11406:SF23">
    <property type="entry name" value="PHOSPHOGLYCERATE KINASE 1, CHLOROPLASTIC-RELATED"/>
    <property type="match status" value="1"/>
</dbReference>
<dbReference type="GO" id="GO:0006094">
    <property type="term" value="P:gluconeogenesis"/>
    <property type="evidence" value="ECO:0007669"/>
    <property type="project" value="TreeGrafter"/>
</dbReference>
<evidence type="ECO:0000256" key="5">
    <source>
        <dbReference type="ARBA" id="ARBA00022679"/>
    </source>
</evidence>
<keyword evidence="14" id="KW-1185">Reference proteome</keyword>
<feature type="binding site" evidence="10">
    <location>
        <position position="288"/>
    </location>
    <ligand>
        <name>ATP</name>
        <dbReference type="ChEBI" id="CHEBI:30616"/>
    </ligand>
</feature>
<dbReference type="GO" id="GO:0005524">
    <property type="term" value="F:ATP binding"/>
    <property type="evidence" value="ECO:0007669"/>
    <property type="project" value="UniProtKB-KW"/>
</dbReference>
<dbReference type="InterPro" id="IPR015824">
    <property type="entry name" value="Phosphoglycerate_kinase_N"/>
</dbReference>
<evidence type="ECO:0000256" key="10">
    <source>
        <dbReference type="PIRSR" id="PIRSR000724-2"/>
    </source>
</evidence>
<comment type="similarity">
    <text evidence="3 11">Belongs to the phosphoglycerate kinase family.</text>
</comment>
<dbReference type="PANTHER" id="PTHR11406">
    <property type="entry name" value="PHOSPHOGLYCERATE KINASE"/>
    <property type="match status" value="1"/>
</dbReference>
<evidence type="ECO:0000256" key="12">
    <source>
        <dbReference type="RuleBase" id="RU000696"/>
    </source>
</evidence>
<sequence>MLNKKSIEDINIKNKRIFLRVDFNVPIKDKSVECTHKITSTIPTIEYILKHNPSKLIIATHLGRPKNYDESLSVKPIVNLLNQMMNTNFVIKNLNDIMDEKYIFLENLRFNEEEKEGYGNFFVKNADLAVLDAFGCAHRNDKSITGTKLPVYMGLLFAKEIDLAKNILNGVDLCIFGGAKISDKIKLISEIKSKEVWMVGALANTILKYKKINIGKSKSEENVDLSKVLSLEIKLPTDFITKDSLGSKKIINDDECIIDIGEETRNNLRKDILKCKKVFWNGPAGIFENKESQEGTKAIAEGLQGLKEKGGICYVGGGETAMAALMFGDMNQYTHVSTGGGALMTLLSGGSMPGIDIIENK</sequence>
<evidence type="ECO:0000256" key="1">
    <source>
        <dbReference type="ARBA" id="ARBA00000642"/>
    </source>
</evidence>
<dbReference type="OrthoDB" id="275353at2759"/>
<proteinExistence type="inferred from homology"/>
<dbReference type="EMBL" id="KK365148">
    <property type="protein sequence ID" value="KCZ81197.1"/>
    <property type="molecule type" value="Genomic_DNA"/>
</dbReference>
<keyword evidence="9" id="KW-0460">Magnesium</keyword>
<comment type="catalytic activity">
    <reaction evidence="1 11">
        <text>(2R)-3-phosphoglycerate + ATP = (2R)-3-phospho-glyceroyl phosphate + ADP</text>
        <dbReference type="Rhea" id="RHEA:14801"/>
        <dbReference type="ChEBI" id="CHEBI:30616"/>
        <dbReference type="ChEBI" id="CHEBI:57604"/>
        <dbReference type="ChEBI" id="CHEBI:58272"/>
        <dbReference type="ChEBI" id="CHEBI:456216"/>
        <dbReference type="EC" id="2.7.2.3"/>
    </reaction>
</comment>
<evidence type="ECO:0000256" key="9">
    <source>
        <dbReference type="ARBA" id="ARBA00022842"/>
    </source>
</evidence>
<keyword evidence="6" id="KW-0547">Nucleotide-binding</keyword>
<feature type="binding site" evidence="10">
    <location>
        <position position="184"/>
    </location>
    <ligand>
        <name>ATP</name>
        <dbReference type="ChEBI" id="CHEBI:30616"/>
    </ligand>
</feature>
<dbReference type="PIRSF" id="PIRSF000724">
    <property type="entry name" value="Pgk"/>
    <property type="match status" value="1"/>
</dbReference>
<dbReference type="GO" id="GO:0005829">
    <property type="term" value="C:cytosol"/>
    <property type="evidence" value="ECO:0007669"/>
    <property type="project" value="TreeGrafter"/>
</dbReference>
<evidence type="ECO:0000256" key="7">
    <source>
        <dbReference type="ARBA" id="ARBA00022777"/>
    </source>
</evidence>
<comment type="subunit">
    <text evidence="12">Monomer.</text>
</comment>
<dbReference type="PRINTS" id="PR00477">
    <property type="entry name" value="PHGLYCKINASE"/>
</dbReference>
<evidence type="ECO:0000256" key="4">
    <source>
        <dbReference type="ARBA" id="ARBA00013061"/>
    </source>
</evidence>
<dbReference type="VEuPathDB" id="MicrosporidiaDB:H312_01407"/>
<dbReference type="Pfam" id="PF00162">
    <property type="entry name" value="PGK"/>
    <property type="match status" value="1"/>
</dbReference>
<comment type="cofactor">
    <cofactor evidence="2">
        <name>Mg(2+)</name>
        <dbReference type="ChEBI" id="CHEBI:18420"/>
    </cofactor>
</comment>
<dbReference type="GO" id="GO:0043531">
    <property type="term" value="F:ADP binding"/>
    <property type="evidence" value="ECO:0007669"/>
    <property type="project" value="TreeGrafter"/>
</dbReference>
<dbReference type="EC" id="2.7.2.3" evidence="4 11"/>
<dbReference type="InterPro" id="IPR036043">
    <property type="entry name" value="Phosphoglycerate_kinase_sf"/>
</dbReference>
<dbReference type="InterPro" id="IPR001576">
    <property type="entry name" value="Phosphoglycerate_kinase"/>
</dbReference>
<name>A0A059F261_9MICR</name>
<reference evidence="14" key="1">
    <citation type="submission" date="2013-02" db="EMBL/GenBank/DDBJ databases">
        <authorList>
            <consortium name="The Broad Institute Genome Sequencing Platform"/>
            <person name="Cuomo C."/>
            <person name="Becnel J."/>
            <person name="Sanscrainte N."/>
            <person name="Walker B."/>
            <person name="Young S.K."/>
            <person name="Zeng Q."/>
            <person name="Gargeya S."/>
            <person name="Fitzgerald M."/>
            <person name="Haas B."/>
            <person name="Abouelleil A."/>
            <person name="Alvarado L."/>
            <person name="Arachchi H.M."/>
            <person name="Berlin A.M."/>
            <person name="Chapman S.B."/>
            <person name="Dewar J."/>
            <person name="Goldberg J."/>
            <person name="Griggs A."/>
            <person name="Gujja S."/>
            <person name="Hansen M."/>
            <person name="Howarth C."/>
            <person name="Imamovic A."/>
            <person name="Larimer J."/>
            <person name="McCowan C."/>
            <person name="Murphy C."/>
            <person name="Neiman D."/>
            <person name="Pearson M."/>
            <person name="Priest M."/>
            <person name="Roberts A."/>
            <person name="Saif S."/>
            <person name="Shea T."/>
            <person name="Sisk P."/>
            <person name="Sykes S."/>
            <person name="Wortman J."/>
            <person name="Nusbaum C."/>
            <person name="Birren B."/>
        </authorList>
    </citation>
    <scope>NUCLEOTIDE SEQUENCE [LARGE SCALE GENOMIC DNA]</scope>
    <source>
        <strain evidence="14">PRA339</strain>
    </source>
</reference>
<accession>A0A059F261</accession>
<reference evidence="13 14" key="2">
    <citation type="submission" date="2014-03" db="EMBL/GenBank/DDBJ databases">
        <title>The Genome Sequence of Anncaliia algerae insect isolate PRA339.</title>
        <authorList>
            <consortium name="The Broad Institute Genome Sequencing Platform"/>
            <consortium name="The Broad Institute Genome Sequencing Center for Infectious Disease"/>
            <person name="Cuomo C."/>
            <person name="Becnel J."/>
            <person name="Sanscrainte N."/>
            <person name="Walker B."/>
            <person name="Young S.K."/>
            <person name="Zeng Q."/>
            <person name="Gargeya S."/>
            <person name="Fitzgerald M."/>
            <person name="Haas B."/>
            <person name="Abouelleil A."/>
            <person name="Alvarado L."/>
            <person name="Arachchi H.M."/>
            <person name="Berlin A.M."/>
            <person name="Chapman S.B."/>
            <person name="Dewar J."/>
            <person name="Goldberg J."/>
            <person name="Griggs A."/>
            <person name="Gujja S."/>
            <person name="Hansen M."/>
            <person name="Howarth C."/>
            <person name="Imamovic A."/>
            <person name="Larimer J."/>
            <person name="McCowan C."/>
            <person name="Murphy C."/>
            <person name="Neiman D."/>
            <person name="Pearson M."/>
            <person name="Priest M."/>
            <person name="Roberts A."/>
            <person name="Saif S."/>
            <person name="Shea T."/>
            <person name="Sisk P."/>
            <person name="Sykes S."/>
            <person name="Wortman J."/>
            <person name="Nusbaum C."/>
            <person name="Birren B."/>
        </authorList>
    </citation>
    <scope>NUCLEOTIDE SEQUENCE [LARGE SCALE GENOMIC DNA]</scope>
    <source>
        <strain evidence="13 14">PRA339</strain>
    </source>
</reference>
<evidence type="ECO:0000256" key="2">
    <source>
        <dbReference type="ARBA" id="ARBA00001946"/>
    </source>
</evidence>
<dbReference type="GO" id="GO:0006096">
    <property type="term" value="P:glycolytic process"/>
    <property type="evidence" value="ECO:0007669"/>
    <property type="project" value="InterPro"/>
</dbReference>
<keyword evidence="7 11" id="KW-0418">Kinase</keyword>
<evidence type="ECO:0000256" key="3">
    <source>
        <dbReference type="ARBA" id="ARBA00008982"/>
    </source>
</evidence>
<dbReference type="STRING" id="1288291.A0A059F261"/>
<dbReference type="GO" id="GO:0004618">
    <property type="term" value="F:phosphoglycerate kinase activity"/>
    <property type="evidence" value="ECO:0007669"/>
    <property type="project" value="UniProtKB-EC"/>
</dbReference>
<dbReference type="Gene3D" id="3.40.50.1260">
    <property type="entry name" value="Phosphoglycerate kinase, N-terminal domain"/>
    <property type="match status" value="2"/>
</dbReference>
<evidence type="ECO:0000313" key="13">
    <source>
        <dbReference type="EMBL" id="KCZ81197.1"/>
    </source>
</evidence>
<keyword evidence="8 10" id="KW-0067">ATP-binding</keyword>
<dbReference type="AlphaFoldDB" id="A0A059F261"/>
<evidence type="ECO:0000313" key="14">
    <source>
        <dbReference type="Proteomes" id="UP000030655"/>
    </source>
</evidence>